<gene>
    <name evidence="1" type="ORF">LVIROSA_LOCUS16535</name>
</gene>
<protein>
    <submittedName>
        <fullName evidence="1">Uncharacterized protein</fullName>
    </submittedName>
</protein>
<dbReference type="EMBL" id="CAKMRJ010003013">
    <property type="protein sequence ID" value="CAH1429693.1"/>
    <property type="molecule type" value="Genomic_DNA"/>
</dbReference>
<organism evidence="1 2">
    <name type="scientific">Lactuca virosa</name>
    <dbReference type="NCBI Taxonomy" id="75947"/>
    <lineage>
        <taxon>Eukaryota</taxon>
        <taxon>Viridiplantae</taxon>
        <taxon>Streptophyta</taxon>
        <taxon>Embryophyta</taxon>
        <taxon>Tracheophyta</taxon>
        <taxon>Spermatophyta</taxon>
        <taxon>Magnoliopsida</taxon>
        <taxon>eudicotyledons</taxon>
        <taxon>Gunneridae</taxon>
        <taxon>Pentapetalae</taxon>
        <taxon>asterids</taxon>
        <taxon>campanulids</taxon>
        <taxon>Asterales</taxon>
        <taxon>Asteraceae</taxon>
        <taxon>Cichorioideae</taxon>
        <taxon>Cichorieae</taxon>
        <taxon>Lactucinae</taxon>
        <taxon>Lactuca</taxon>
    </lineage>
</organism>
<dbReference type="Proteomes" id="UP001157418">
    <property type="component" value="Unassembled WGS sequence"/>
</dbReference>
<dbReference type="AlphaFoldDB" id="A0AAU9MYE3"/>
<dbReference type="PANTHER" id="PTHR33108">
    <property type="entry name" value="OS01G0745000 PROTEIN"/>
    <property type="match status" value="1"/>
</dbReference>
<dbReference type="PANTHER" id="PTHR33108:SF32">
    <property type="entry name" value="DUF1677 FAMILY PROTEIN (DUF1677)"/>
    <property type="match status" value="1"/>
</dbReference>
<proteinExistence type="predicted"/>
<evidence type="ECO:0000313" key="1">
    <source>
        <dbReference type="EMBL" id="CAH1429693.1"/>
    </source>
</evidence>
<evidence type="ECO:0000313" key="2">
    <source>
        <dbReference type="Proteomes" id="UP001157418"/>
    </source>
</evidence>
<comment type="caution">
    <text evidence="1">The sequence shown here is derived from an EMBL/GenBank/DDBJ whole genome shotgun (WGS) entry which is preliminary data.</text>
</comment>
<reference evidence="1 2" key="1">
    <citation type="submission" date="2022-01" db="EMBL/GenBank/DDBJ databases">
        <authorList>
            <person name="Xiong W."/>
            <person name="Schranz E."/>
        </authorList>
    </citation>
    <scope>NUCLEOTIDE SEQUENCE [LARGE SCALE GENOMIC DNA]</scope>
</reference>
<accession>A0AAU9MYE3</accession>
<sequence length="107" mass="12260">MSTAIMSDAMVMPAMQSQLVGIHLVSPKEVEFVECDCCGLIEECTMQHIQRTHERYQRNRICGLCGDANSEILRNKRFYEIVRNNRLISTEEAIACHMNLSIEVAKR</sequence>
<name>A0AAU9MYE3_9ASTR</name>
<keyword evidence="2" id="KW-1185">Reference proteome</keyword>
<dbReference type="Pfam" id="PF07911">
    <property type="entry name" value="DUF1677"/>
    <property type="match status" value="1"/>
</dbReference>
<dbReference type="InterPro" id="IPR012876">
    <property type="entry name" value="DUF1677_pln"/>
</dbReference>